<name>A0A5D3WND7_9BACT</name>
<evidence type="ECO:0000259" key="1">
    <source>
        <dbReference type="Pfam" id="PF17775"/>
    </source>
</evidence>
<keyword evidence="3" id="KW-1185">Reference proteome</keyword>
<dbReference type="EMBL" id="VNIB01000002">
    <property type="protein sequence ID" value="TYO99588.1"/>
    <property type="molecule type" value="Genomic_DNA"/>
</dbReference>
<dbReference type="AlphaFoldDB" id="A0A5D3WND7"/>
<feature type="domain" description="YchJ-like middle NTF2-like" evidence="1">
    <location>
        <begin position="10"/>
        <end position="112"/>
    </location>
</feature>
<comment type="caution">
    <text evidence="2">The sequence shown here is derived from an EMBL/GenBank/DDBJ whole genome shotgun (WGS) entry which is preliminary data.</text>
</comment>
<dbReference type="InterPro" id="IPR032710">
    <property type="entry name" value="NTF2-like_dom_sf"/>
</dbReference>
<sequence length="143" mass="17106">MKVQPMIAADPETLVRQRVEAFRRRDFGFIYDSYHPEALFRQQFPDRDGYLRYAKEEIASQMRIERFRILKARQRQERAEVIFHQLLMTASGAQESFEMALLERIGGRWLYLGSQRMDRAMFQGRPEELGFADFETAPERIFF</sequence>
<organism evidence="2 3">
    <name type="scientific">Geothermobacter ehrlichii</name>
    <dbReference type="NCBI Taxonomy" id="213224"/>
    <lineage>
        <taxon>Bacteria</taxon>
        <taxon>Pseudomonadati</taxon>
        <taxon>Thermodesulfobacteriota</taxon>
        <taxon>Desulfuromonadia</taxon>
        <taxon>Desulfuromonadales</taxon>
        <taxon>Geothermobacteraceae</taxon>
        <taxon>Geothermobacter</taxon>
    </lineage>
</organism>
<evidence type="ECO:0000313" key="3">
    <source>
        <dbReference type="Proteomes" id="UP000324159"/>
    </source>
</evidence>
<evidence type="ECO:0000313" key="2">
    <source>
        <dbReference type="EMBL" id="TYO99588.1"/>
    </source>
</evidence>
<dbReference type="OrthoDB" id="5401996at2"/>
<gene>
    <name evidence="2" type="ORF">EDC39_102111</name>
</gene>
<dbReference type="Pfam" id="PF17775">
    <property type="entry name" value="YchJ_M-like"/>
    <property type="match status" value="1"/>
</dbReference>
<dbReference type="InterPro" id="IPR048469">
    <property type="entry name" value="YchJ-like_M"/>
</dbReference>
<accession>A0A5D3WND7</accession>
<reference evidence="2 3" key="1">
    <citation type="submission" date="2019-07" db="EMBL/GenBank/DDBJ databases">
        <title>Genomic Encyclopedia of Type Strains, Phase IV (KMG-IV): sequencing the most valuable type-strain genomes for metagenomic binning, comparative biology and taxonomic classification.</title>
        <authorList>
            <person name="Goeker M."/>
        </authorList>
    </citation>
    <scope>NUCLEOTIDE SEQUENCE [LARGE SCALE GENOMIC DNA]</scope>
    <source>
        <strain evidence="2 3">SS015</strain>
    </source>
</reference>
<proteinExistence type="predicted"/>
<dbReference type="Proteomes" id="UP000324159">
    <property type="component" value="Unassembled WGS sequence"/>
</dbReference>
<protein>
    <recommendedName>
        <fullName evidence="1">YchJ-like middle NTF2-like domain-containing protein</fullName>
    </recommendedName>
</protein>
<dbReference type="Gene3D" id="3.10.450.50">
    <property type="match status" value="1"/>
</dbReference>
<dbReference type="SUPFAM" id="SSF54427">
    <property type="entry name" value="NTF2-like"/>
    <property type="match status" value="1"/>
</dbReference>
<dbReference type="RefSeq" id="WP_148894831.1">
    <property type="nucleotide sequence ID" value="NZ_VNIB01000002.1"/>
</dbReference>